<dbReference type="KEGG" id="srn:A4G23_03490"/>
<evidence type="ECO:0000313" key="4">
    <source>
        <dbReference type="Proteomes" id="UP000095349"/>
    </source>
</evidence>
<gene>
    <name evidence="3" type="ORF">A4G23_03490</name>
</gene>
<dbReference type="InterPro" id="IPR007278">
    <property type="entry name" value="DUF397"/>
</dbReference>
<dbReference type="EMBL" id="CP017316">
    <property type="protein sequence ID" value="AOT60615.1"/>
    <property type="molecule type" value="Genomic_DNA"/>
</dbReference>
<accession>A0A1D8G590</accession>
<evidence type="ECO:0000313" key="3">
    <source>
        <dbReference type="EMBL" id="AOT60615.1"/>
    </source>
</evidence>
<evidence type="ECO:0000256" key="1">
    <source>
        <dbReference type="SAM" id="MobiDB-lite"/>
    </source>
</evidence>
<proteinExistence type="predicted"/>
<dbReference type="Proteomes" id="UP000095349">
    <property type="component" value="Chromosome"/>
</dbReference>
<evidence type="ECO:0000259" key="2">
    <source>
        <dbReference type="Pfam" id="PF04149"/>
    </source>
</evidence>
<feature type="region of interest" description="Disordered" evidence="1">
    <location>
        <begin position="1"/>
        <end position="22"/>
    </location>
</feature>
<dbReference type="STRING" id="285473.A4G23_03490"/>
<sequence length="116" mass="12095">MARLSRPDLGSATWRKSSHSNAQGGECVEVADGFTGVVPVRDSKHPHRPALVVGDQAWGAFVQWRKSSHSNAQGGDCVEVGAGLPGLVPVRDSKDPARPGIVVTGRAWAAFLGALG</sequence>
<organism evidence="3 4">
    <name type="scientific">Streptomyces rubrolavendulae</name>
    <dbReference type="NCBI Taxonomy" id="285473"/>
    <lineage>
        <taxon>Bacteria</taxon>
        <taxon>Bacillati</taxon>
        <taxon>Actinomycetota</taxon>
        <taxon>Actinomycetes</taxon>
        <taxon>Kitasatosporales</taxon>
        <taxon>Streptomycetaceae</taxon>
        <taxon>Streptomyces</taxon>
    </lineage>
</organism>
<dbReference type="OrthoDB" id="4570646at2"/>
<protein>
    <recommendedName>
        <fullName evidence="2">DUF397 domain-containing protein</fullName>
    </recommendedName>
</protein>
<feature type="domain" description="DUF397" evidence="2">
    <location>
        <begin position="12"/>
        <end position="63"/>
    </location>
</feature>
<dbReference type="PATRIC" id="fig|285473.5.peg.3654"/>
<name>A0A1D8G590_9ACTN</name>
<dbReference type="Pfam" id="PF04149">
    <property type="entry name" value="DUF397"/>
    <property type="match status" value="1"/>
</dbReference>
<dbReference type="AlphaFoldDB" id="A0A1D8G590"/>
<dbReference type="RefSeq" id="WP_069977709.1">
    <property type="nucleotide sequence ID" value="NZ_CP017316.1"/>
</dbReference>
<keyword evidence="4" id="KW-1185">Reference proteome</keyword>
<reference evidence="3 4" key="1">
    <citation type="submission" date="2016-09" db="EMBL/GenBank/DDBJ databases">
        <title>Streptomyces rubrolavendulae MJM4426 Genome sequencing and assembly.</title>
        <authorList>
            <person name="Kim J.-G."/>
        </authorList>
    </citation>
    <scope>NUCLEOTIDE SEQUENCE [LARGE SCALE GENOMIC DNA]</scope>
    <source>
        <strain evidence="3 4">MJM4426</strain>
    </source>
</reference>